<proteinExistence type="predicted"/>
<organism evidence="1 2">
    <name type="scientific">Microcystis aeruginosa NIES-2549</name>
    <dbReference type="NCBI Taxonomy" id="1641812"/>
    <lineage>
        <taxon>Bacteria</taxon>
        <taxon>Bacillati</taxon>
        <taxon>Cyanobacteriota</taxon>
        <taxon>Cyanophyceae</taxon>
        <taxon>Oscillatoriophycideae</taxon>
        <taxon>Chroococcales</taxon>
        <taxon>Microcystaceae</taxon>
        <taxon>Microcystis</taxon>
    </lineage>
</organism>
<gene>
    <name evidence="1" type="ORF">MYAER_1656</name>
</gene>
<dbReference type="PATRIC" id="fig|1641812.3.peg.1711"/>
<protein>
    <submittedName>
        <fullName evidence="1">Uncharacterized protein</fullName>
    </submittedName>
</protein>
<accession>A0A0F6RL22</accession>
<dbReference type="AlphaFoldDB" id="A0A0F6RL22"/>
<evidence type="ECO:0000313" key="1">
    <source>
        <dbReference type="EMBL" id="AKE64008.1"/>
    </source>
</evidence>
<dbReference type="RefSeq" id="WP_046661715.1">
    <property type="nucleotide sequence ID" value="NZ_CP011304.1"/>
</dbReference>
<evidence type="ECO:0000313" key="2">
    <source>
        <dbReference type="Proteomes" id="UP000034103"/>
    </source>
</evidence>
<reference evidence="1 2" key="1">
    <citation type="journal article" date="2015" name="Genome Announc.">
        <title>Complete Genome Sequence of Microcystis aeruginosa NIES-2549, a Bloom-Forming Cyanobacterium from Lake Kasumigaura, Japan.</title>
        <authorList>
            <person name="Yamaguchi H."/>
            <person name="Suzuki S."/>
            <person name="Tanabe Y."/>
            <person name="Osana Y."/>
            <person name="Shimura Y."/>
            <person name="Ishida K."/>
            <person name="Kawachi M."/>
        </authorList>
    </citation>
    <scope>NUCLEOTIDE SEQUENCE [LARGE SCALE GENOMIC DNA]</scope>
    <source>
        <strain evidence="1 2">NIES-2549</strain>
    </source>
</reference>
<name>A0A0F6RL22_MICAE</name>
<dbReference type="Proteomes" id="UP000034103">
    <property type="component" value="Chromosome"/>
</dbReference>
<dbReference type="EMBL" id="CP011304">
    <property type="protein sequence ID" value="AKE64008.1"/>
    <property type="molecule type" value="Genomic_DNA"/>
</dbReference>
<dbReference type="HOGENOM" id="CLU_2880786_0_0_3"/>
<sequence>MSWKKFGGIYKTAGLVTRTPTAEFPDKMAVASEKVLEAEDIINFTPEAIHQVEVIGEEPIMWF</sequence>